<evidence type="ECO:0000313" key="2">
    <source>
        <dbReference type="Proteomes" id="UP000176689"/>
    </source>
</evidence>
<dbReference type="Proteomes" id="UP000176689">
    <property type="component" value="Unassembled WGS sequence"/>
</dbReference>
<gene>
    <name evidence="1" type="ORF">A3F27_01680</name>
</gene>
<comment type="caution">
    <text evidence="1">The sequence shown here is derived from an EMBL/GenBank/DDBJ whole genome shotgun (WGS) entry which is preliminary data.</text>
</comment>
<evidence type="ECO:0000313" key="1">
    <source>
        <dbReference type="EMBL" id="OGG71220.1"/>
    </source>
</evidence>
<proteinExistence type="predicted"/>
<reference evidence="1 2" key="1">
    <citation type="journal article" date="2016" name="Nat. Commun.">
        <title>Thousands of microbial genomes shed light on interconnected biogeochemical processes in an aquifer system.</title>
        <authorList>
            <person name="Anantharaman K."/>
            <person name="Brown C.T."/>
            <person name="Hug L.A."/>
            <person name="Sharon I."/>
            <person name="Castelle C.J."/>
            <person name="Probst A.J."/>
            <person name="Thomas B.C."/>
            <person name="Singh A."/>
            <person name="Wilkins M.J."/>
            <person name="Karaoz U."/>
            <person name="Brodie E.L."/>
            <person name="Williams K.H."/>
            <person name="Hubbard S.S."/>
            <person name="Banfield J.F."/>
        </authorList>
    </citation>
    <scope>NUCLEOTIDE SEQUENCE [LARGE SCALE GENOMIC DNA]</scope>
</reference>
<sequence>MKRRGIFRTKFRRDGKLVYSIRNPDGTFANIEDVARATRAERRVRAKKIVKSGYGFRGETKPKKRR</sequence>
<dbReference type="AlphaFoldDB" id="A0A1F6ECC4"/>
<accession>A0A1F6ECC4</accession>
<name>A0A1F6ECC4_9BACT</name>
<organism evidence="1 2">
    <name type="scientific">Candidatus Kaiserbacteria bacterium RIFCSPHIGHO2_12_FULL_53_13</name>
    <dbReference type="NCBI Taxonomy" id="1798502"/>
    <lineage>
        <taxon>Bacteria</taxon>
        <taxon>Candidatus Kaiseribacteriota</taxon>
    </lineage>
</organism>
<protein>
    <submittedName>
        <fullName evidence="1">Uncharacterized protein</fullName>
    </submittedName>
</protein>
<dbReference type="EMBL" id="MFLP01000008">
    <property type="protein sequence ID" value="OGG71220.1"/>
    <property type="molecule type" value="Genomic_DNA"/>
</dbReference>